<dbReference type="Proteomes" id="UP000887565">
    <property type="component" value="Unplaced"/>
</dbReference>
<sequence length="125" mass="13082">MASPDHKVFNHADARDQHPSHGNAADSPPHVHFIMENDGEYDEGNDINDGDSGVGNGDELGIIIDSMSSSSDENDTMLTLSLMSGGNNSSVSNAANSVAENRPAPDNIVRTTLPPTAINNDGGRP</sequence>
<evidence type="ECO:0000313" key="2">
    <source>
        <dbReference type="Proteomes" id="UP000887565"/>
    </source>
</evidence>
<keyword evidence="2" id="KW-1185">Reference proteome</keyword>
<dbReference type="AlphaFoldDB" id="A0A915JQ78"/>
<name>A0A915JQ78_ROMCU</name>
<dbReference type="WBParaSite" id="nRc.2.0.1.t28365-RA">
    <property type="protein sequence ID" value="nRc.2.0.1.t28365-RA"/>
    <property type="gene ID" value="nRc.2.0.1.g28365"/>
</dbReference>
<feature type="compositionally biased region" description="Acidic residues" evidence="1">
    <location>
        <begin position="37"/>
        <end position="49"/>
    </location>
</feature>
<evidence type="ECO:0000256" key="1">
    <source>
        <dbReference type="SAM" id="MobiDB-lite"/>
    </source>
</evidence>
<feature type="compositionally biased region" description="Low complexity" evidence="1">
    <location>
        <begin position="90"/>
        <end position="99"/>
    </location>
</feature>
<feature type="region of interest" description="Disordered" evidence="1">
    <location>
        <begin position="1"/>
        <end position="61"/>
    </location>
</feature>
<evidence type="ECO:0000313" key="3">
    <source>
        <dbReference type="WBParaSite" id="nRc.2.0.1.t28365-RA"/>
    </source>
</evidence>
<feature type="compositionally biased region" description="Polar residues" evidence="1">
    <location>
        <begin position="109"/>
        <end position="119"/>
    </location>
</feature>
<protein>
    <submittedName>
        <fullName evidence="3">Uncharacterized protein</fullName>
    </submittedName>
</protein>
<proteinExistence type="predicted"/>
<organism evidence="2 3">
    <name type="scientific">Romanomermis culicivorax</name>
    <name type="common">Nematode worm</name>
    <dbReference type="NCBI Taxonomy" id="13658"/>
    <lineage>
        <taxon>Eukaryota</taxon>
        <taxon>Metazoa</taxon>
        <taxon>Ecdysozoa</taxon>
        <taxon>Nematoda</taxon>
        <taxon>Enoplea</taxon>
        <taxon>Dorylaimia</taxon>
        <taxon>Mermithida</taxon>
        <taxon>Mermithoidea</taxon>
        <taxon>Mermithidae</taxon>
        <taxon>Romanomermis</taxon>
    </lineage>
</organism>
<reference evidence="3" key="1">
    <citation type="submission" date="2022-11" db="UniProtKB">
        <authorList>
            <consortium name="WormBaseParasite"/>
        </authorList>
    </citation>
    <scope>IDENTIFICATION</scope>
</reference>
<accession>A0A915JQ78</accession>
<feature type="compositionally biased region" description="Basic and acidic residues" evidence="1">
    <location>
        <begin position="1"/>
        <end position="19"/>
    </location>
</feature>
<feature type="region of interest" description="Disordered" evidence="1">
    <location>
        <begin position="90"/>
        <end position="125"/>
    </location>
</feature>